<dbReference type="Proteomes" id="UP000327157">
    <property type="component" value="Chromosome 4"/>
</dbReference>
<dbReference type="GO" id="GO:0016020">
    <property type="term" value="C:membrane"/>
    <property type="evidence" value="ECO:0007669"/>
    <property type="project" value="UniProtKB-SubCell"/>
</dbReference>
<dbReference type="InterPro" id="IPR004710">
    <property type="entry name" value="Bilac:Na_transpt"/>
</dbReference>
<evidence type="ECO:0000313" key="8">
    <source>
        <dbReference type="EMBL" id="KAB2622605.1"/>
    </source>
</evidence>
<evidence type="ECO:0000256" key="3">
    <source>
        <dbReference type="ARBA" id="ARBA00006528"/>
    </source>
</evidence>
<feature type="transmembrane region" description="Helical" evidence="7">
    <location>
        <begin position="138"/>
        <end position="165"/>
    </location>
</feature>
<feature type="transmembrane region" description="Helical" evidence="7">
    <location>
        <begin position="52"/>
        <end position="78"/>
    </location>
</feature>
<dbReference type="PANTHER" id="PTHR10361:SF30">
    <property type="entry name" value="SODIUM_METABOLITE COTRANSPORTER BASS6, CHLOROPLASTIC-RELATED"/>
    <property type="match status" value="1"/>
</dbReference>
<gene>
    <name evidence="8" type="ORF">D8674_024787</name>
</gene>
<comment type="similarity">
    <text evidence="3">Belongs to the bile acid:sodium symporter (BASS) (TC 2.A.28) family.</text>
</comment>
<proteinExistence type="inferred from homology"/>
<evidence type="ECO:0000256" key="4">
    <source>
        <dbReference type="ARBA" id="ARBA00022692"/>
    </source>
</evidence>
<dbReference type="Gene3D" id="1.20.1530.20">
    <property type="match status" value="1"/>
</dbReference>
<sequence length="234" mass="25946">MHPDHRRYYAPALGFLMFSVGVNSSEKDFLKAFKRPTSVLAGYTGQFLVKPLLGYVFGFIAVAIFGLPTPVGAGIILVSCVNGAQSQTIIVMASLSTASAVFITPFLSLLLIGKLFLLQICDAIRPFLPPLSPAMSSFGLTVLLLFIACYLTAFIAGYFLTGVVFHTTPDVKALQRTLSYETDSDHVFDGLLPRHGLRKKERTMTKRISIVESWFDGLQHMENFFLSKRMENYD</sequence>
<accession>A0A5N5H3X0</accession>
<dbReference type="AlphaFoldDB" id="A0A5N5H3X0"/>
<reference evidence="8 9" key="3">
    <citation type="submission" date="2019-11" db="EMBL/GenBank/DDBJ databases">
        <title>A de novo genome assembly of a pear dwarfing rootstock.</title>
        <authorList>
            <person name="Wang F."/>
            <person name="Wang J."/>
            <person name="Li S."/>
            <person name="Zhang Y."/>
            <person name="Fang M."/>
            <person name="Ma L."/>
            <person name="Zhao Y."/>
            <person name="Jiang S."/>
        </authorList>
    </citation>
    <scope>NUCLEOTIDE SEQUENCE [LARGE SCALE GENOMIC DNA]</scope>
    <source>
        <strain evidence="8">S2</strain>
        <tissue evidence="8">Leaf</tissue>
    </source>
</reference>
<comment type="caution">
    <text evidence="8">The sequence shown here is derived from an EMBL/GenBank/DDBJ whole genome shotgun (WGS) entry which is preliminary data.</text>
</comment>
<dbReference type="Pfam" id="PF01758">
    <property type="entry name" value="SBF"/>
    <property type="match status" value="1"/>
</dbReference>
<reference evidence="8 9" key="1">
    <citation type="submission" date="2019-09" db="EMBL/GenBank/DDBJ databases">
        <authorList>
            <person name="Ou C."/>
        </authorList>
    </citation>
    <scope>NUCLEOTIDE SEQUENCE [LARGE SCALE GENOMIC DNA]</scope>
    <source>
        <strain evidence="8">S2</strain>
        <tissue evidence="8">Leaf</tissue>
    </source>
</reference>
<keyword evidence="5 7" id="KW-1133">Transmembrane helix</keyword>
<keyword evidence="4 7" id="KW-0812">Transmembrane</keyword>
<evidence type="ECO:0000256" key="2">
    <source>
        <dbReference type="ARBA" id="ARBA00004141"/>
    </source>
</evidence>
<evidence type="ECO:0000256" key="1">
    <source>
        <dbReference type="ARBA" id="ARBA00004119"/>
    </source>
</evidence>
<protein>
    <submittedName>
        <fullName evidence="8">Sodium/metabolite cotransporter BASS5</fullName>
    </submittedName>
</protein>
<evidence type="ECO:0000313" key="9">
    <source>
        <dbReference type="Proteomes" id="UP000327157"/>
    </source>
</evidence>
<evidence type="ECO:0000256" key="6">
    <source>
        <dbReference type="ARBA" id="ARBA00023136"/>
    </source>
</evidence>
<dbReference type="OrthoDB" id="203097at2759"/>
<keyword evidence="6 7" id="KW-0472">Membrane</keyword>
<evidence type="ECO:0000256" key="5">
    <source>
        <dbReference type="ARBA" id="ARBA00022989"/>
    </source>
</evidence>
<dbReference type="InterPro" id="IPR038770">
    <property type="entry name" value="Na+/solute_symporter_sf"/>
</dbReference>
<reference evidence="9" key="2">
    <citation type="submission" date="2019-10" db="EMBL/GenBank/DDBJ databases">
        <title>A de novo genome assembly of a pear dwarfing rootstock.</title>
        <authorList>
            <person name="Wang F."/>
            <person name="Wang J."/>
            <person name="Li S."/>
            <person name="Zhang Y."/>
            <person name="Fang M."/>
            <person name="Ma L."/>
            <person name="Zhao Y."/>
            <person name="Jiang S."/>
        </authorList>
    </citation>
    <scope>NUCLEOTIDE SEQUENCE [LARGE SCALE GENOMIC DNA]</scope>
</reference>
<name>A0A5N5H3X0_9ROSA</name>
<keyword evidence="9" id="KW-1185">Reference proteome</keyword>
<evidence type="ECO:0000256" key="7">
    <source>
        <dbReference type="SAM" id="Phobius"/>
    </source>
</evidence>
<comment type="subcellular location">
    <subcellularLocation>
        <location evidence="2">Membrane</location>
        <topology evidence="2">Multi-pass membrane protein</topology>
    </subcellularLocation>
    <subcellularLocation>
        <location evidence="1">Plastid</location>
        <location evidence="1">Chloroplast envelope</location>
    </subcellularLocation>
</comment>
<dbReference type="InterPro" id="IPR002657">
    <property type="entry name" value="BilAc:Na_symport/Acr3"/>
</dbReference>
<dbReference type="EMBL" id="SMOL01000231">
    <property type="protein sequence ID" value="KAB2622605.1"/>
    <property type="molecule type" value="Genomic_DNA"/>
</dbReference>
<organism evidence="8 9">
    <name type="scientific">Pyrus ussuriensis x Pyrus communis</name>
    <dbReference type="NCBI Taxonomy" id="2448454"/>
    <lineage>
        <taxon>Eukaryota</taxon>
        <taxon>Viridiplantae</taxon>
        <taxon>Streptophyta</taxon>
        <taxon>Embryophyta</taxon>
        <taxon>Tracheophyta</taxon>
        <taxon>Spermatophyta</taxon>
        <taxon>Magnoliopsida</taxon>
        <taxon>eudicotyledons</taxon>
        <taxon>Gunneridae</taxon>
        <taxon>Pentapetalae</taxon>
        <taxon>rosids</taxon>
        <taxon>fabids</taxon>
        <taxon>Rosales</taxon>
        <taxon>Rosaceae</taxon>
        <taxon>Amygdaloideae</taxon>
        <taxon>Maleae</taxon>
        <taxon>Pyrus</taxon>
    </lineage>
</organism>
<dbReference type="PANTHER" id="PTHR10361">
    <property type="entry name" value="SODIUM-BILE ACID COTRANSPORTER"/>
    <property type="match status" value="1"/>
</dbReference>
<dbReference type="GO" id="GO:0009941">
    <property type="term" value="C:chloroplast envelope"/>
    <property type="evidence" value="ECO:0007669"/>
    <property type="project" value="UniProtKB-SubCell"/>
</dbReference>
<feature type="transmembrane region" description="Helical" evidence="7">
    <location>
        <begin position="90"/>
        <end position="118"/>
    </location>
</feature>